<evidence type="ECO:0000256" key="1">
    <source>
        <dbReference type="SAM" id="MobiDB-lite"/>
    </source>
</evidence>
<dbReference type="Proteomes" id="UP001500456">
    <property type="component" value="Unassembled WGS sequence"/>
</dbReference>
<protein>
    <submittedName>
        <fullName evidence="2">Uncharacterized protein</fullName>
    </submittedName>
</protein>
<sequence length="84" mass="9647">MNRNPGMPVDRRDVTHRPARRRPSRDALPRAVRPGSRHRRPGRPQEVDGTAWLNDLGLSPKHREVLYETYCTGRSTRVVALARP</sequence>
<proteinExistence type="predicted"/>
<feature type="region of interest" description="Disordered" evidence="1">
    <location>
        <begin position="1"/>
        <end position="51"/>
    </location>
</feature>
<evidence type="ECO:0000313" key="3">
    <source>
        <dbReference type="Proteomes" id="UP001500456"/>
    </source>
</evidence>
<dbReference type="EMBL" id="BAAAZX010000017">
    <property type="protein sequence ID" value="GAA4008511.1"/>
    <property type="molecule type" value="Genomic_DNA"/>
</dbReference>
<comment type="caution">
    <text evidence="2">The sequence shown here is derived from an EMBL/GenBank/DDBJ whole genome shotgun (WGS) entry which is preliminary data.</text>
</comment>
<evidence type="ECO:0000313" key="2">
    <source>
        <dbReference type="EMBL" id="GAA4008511.1"/>
    </source>
</evidence>
<organism evidence="2 3">
    <name type="scientific">Streptomyces plumbiresistens</name>
    <dbReference type="NCBI Taxonomy" id="511811"/>
    <lineage>
        <taxon>Bacteria</taxon>
        <taxon>Bacillati</taxon>
        <taxon>Actinomycetota</taxon>
        <taxon>Actinomycetes</taxon>
        <taxon>Kitasatosporales</taxon>
        <taxon>Streptomycetaceae</taxon>
        <taxon>Streptomyces</taxon>
    </lineage>
</organism>
<accession>A0ABP7S9Q0</accession>
<reference evidence="3" key="1">
    <citation type="journal article" date="2019" name="Int. J. Syst. Evol. Microbiol.">
        <title>The Global Catalogue of Microorganisms (GCM) 10K type strain sequencing project: providing services to taxonomists for standard genome sequencing and annotation.</title>
        <authorList>
            <consortium name="The Broad Institute Genomics Platform"/>
            <consortium name="The Broad Institute Genome Sequencing Center for Infectious Disease"/>
            <person name="Wu L."/>
            <person name="Ma J."/>
        </authorList>
    </citation>
    <scope>NUCLEOTIDE SEQUENCE [LARGE SCALE GENOMIC DNA]</scope>
    <source>
        <strain evidence="3">JCM 16924</strain>
    </source>
</reference>
<name>A0ABP7S9Q0_9ACTN</name>
<keyword evidence="3" id="KW-1185">Reference proteome</keyword>
<gene>
    <name evidence="2" type="ORF">GCM10022232_56250</name>
</gene>